<protein>
    <submittedName>
        <fullName evidence="2">BgTH12-01606</fullName>
    </submittedName>
</protein>
<sequence>MPGSGCRLLSPYLGGISRAIRGQKIYKSSINEQEQKPSTQSDNRRTWASKAAAGVSTGTNIDVRRPMTRPTPPQNQSKEDKRIMIRLDREHEARKVDPFLPCQQVQRLIPDPSLEVDALLVPSGVAVLAASPEKAASILQHSEAIAARFGNATVERQETWTTFVVAPIPKKVNILDGSYGPLKGLLLEEPAIRAIKDATPIRHIAWTRRSTDSLSPFGHIRIHVPEARAHKVPSRMQLFGQATSVQRVSNKQLLRTCTKCFGFHATRTCARQFKCAACGMDSHEGPYSRQIQCLNCRGPHESTGISCPARPRRDHGVFVRPTEAQLRHIRAAGRRELANTLRYTQESAKRGAETLTELNPTH</sequence>
<feature type="compositionally biased region" description="Polar residues" evidence="1">
    <location>
        <begin position="28"/>
        <end position="41"/>
    </location>
</feature>
<accession>A0A9W4GD94</accession>
<organism evidence="2 3">
    <name type="scientific">Blumeria graminis f. sp. triticale</name>
    <dbReference type="NCBI Taxonomy" id="1689686"/>
    <lineage>
        <taxon>Eukaryota</taxon>
        <taxon>Fungi</taxon>
        <taxon>Dikarya</taxon>
        <taxon>Ascomycota</taxon>
        <taxon>Pezizomycotina</taxon>
        <taxon>Leotiomycetes</taxon>
        <taxon>Erysiphales</taxon>
        <taxon>Erysiphaceae</taxon>
        <taxon>Blumeria</taxon>
    </lineage>
</organism>
<gene>
    <name evidence="2" type="ORF">BGTH12_LOCUS2712</name>
</gene>
<dbReference type="EMBL" id="CAJHIT010000005">
    <property type="protein sequence ID" value="CAD6501354.1"/>
    <property type="molecule type" value="Genomic_DNA"/>
</dbReference>
<evidence type="ECO:0000313" key="3">
    <source>
        <dbReference type="Proteomes" id="UP000683417"/>
    </source>
</evidence>
<comment type="caution">
    <text evidence="2">The sequence shown here is derived from an EMBL/GenBank/DDBJ whole genome shotgun (WGS) entry which is preliminary data.</text>
</comment>
<proteinExistence type="predicted"/>
<evidence type="ECO:0000256" key="1">
    <source>
        <dbReference type="SAM" id="MobiDB-lite"/>
    </source>
</evidence>
<dbReference type="AlphaFoldDB" id="A0A9W4GD94"/>
<reference evidence="2" key="1">
    <citation type="submission" date="2020-10" db="EMBL/GenBank/DDBJ databases">
        <authorList>
            <person name="Muller C M."/>
        </authorList>
    </citation>
    <scope>NUCLEOTIDE SEQUENCE</scope>
    <source>
        <strain evidence="2">THUN-12</strain>
    </source>
</reference>
<name>A0A9W4GD94_BLUGR</name>
<evidence type="ECO:0000313" key="2">
    <source>
        <dbReference type="EMBL" id="CAD6501354.1"/>
    </source>
</evidence>
<feature type="region of interest" description="Disordered" evidence="1">
    <location>
        <begin position="28"/>
        <end position="81"/>
    </location>
</feature>
<dbReference type="Proteomes" id="UP000683417">
    <property type="component" value="Unassembled WGS sequence"/>
</dbReference>